<feature type="compositionally biased region" description="Polar residues" evidence="1">
    <location>
        <begin position="232"/>
        <end position="244"/>
    </location>
</feature>
<evidence type="ECO:0000256" key="1">
    <source>
        <dbReference type="SAM" id="MobiDB-lite"/>
    </source>
</evidence>
<feature type="compositionally biased region" description="Gly residues" evidence="1">
    <location>
        <begin position="150"/>
        <end position="167"/>
    </location>
</feature>
<reference evidence="2" key="2">
    <citation type="submission" date="2020-09" db="EMBL/GenBank/DDBJ databases">
        <authorList>
            <person name="Sun Q."/>
            <person name="Ohkuma M."/>
        </authorList>
    </citation>
    <scope>NUCLEOTIDE SEQUENCE</scope>
    <source>
        <strain evidence="2">JCM 13064</strain>
    </source>
</reference>
<feature type="compositionally biased region" description="Basic and acidic residues" evidence="1">
    <location>
        <begin position="247"/>
        <end position="258"/>
    </location>
</feature>
<dbReference type="GO" id="GO:0004553">
    <property type="term" value="F:hydrolase activity, hydrolyzing O-glycosyl compounds"/>
    <property type="evidence" value="ECO:0007669"/>
    <property type="project" value="InterPro"/>
</dbReference>
<feature type="compositionally biased region" description="Gly residues" evidence="1">
    <location>
        <begin position="181"/>
        <end position="205"/>
    </location>
</feature>
<sequence>MKSDRTPAASAALRRTSAGPSRYVMELGLLNTGDDDLTGWQAAITLPEGAGMAAGAGAAVEETAPGAYTVRPHPGAPLAPGHRQMVSVEVYGTLRAPTSATFSATAGDGATVQAAVAVVAAVTDGDSREADESTWPGSTGVGEQAPATGNTGGGGGAGLGGGGGGGATSTFRVHIEWENDSGGGGGAGGGGGVNQGGAGSDGRQGGDWQQYQNSYQNSAQDGAPASGKAGANWQQQYRRGSSPATGGERKQAQEDPLDEIKAELRALGERVADLEGGKP</sequence>
<dbReference type="GO" id="GO:0030247">
    <property type="term" value="F:polysaccharide binding"/>
    <property type="evidence" value="ECO:0007669"/>
    <property type="project" value="InterPro"/>
</dbReference>
<reference evidence="2" key="1">
    <citation type="journal article" date="2014" name="Int. J. Syst. Evol. Microbiol.">
        <title>Complete genome sequence of Corynebacterium casei LMG S-19264T (=DSM 44701T), isolated from a smear-ripened cheese.</title>
        <authorList>
            <consortium name="US DOE Joint Genome Institute (JGI-PGF)"/>
            <person name="Walter F."/>
            <person name="Albersmeier A."/>
            <person name="Kalinowski J."/>
            <person name="Ruckert C."/>
        </authorList>
    </citation>
    <scope>NUCLEOTIDE SEQUENCE</scope>
    <source>
        <strain evidence="2">JCM 13064</strain>
    </source>
</reference>
<dbReference type="InterPro" id="IPR012291">
    <property type="entry name" value="CBM2_carb-bd_dom_sf"/>
</dbReference>
<keyword evidence="3" id="KW-1185">Reference proteome</keyword>
<evidence type="ECO:0008006" key="4">
    <source>
        <dbReference type="Google" id="ProtNLM"/>
    </source>
</evidence>
<evidence type="ECO:0000313" key="2">
    <source>
        <dbReference type="EMBL" id="GGK96020.1"/>
    </source>
</evidence>
<dbReference type="RefSeq" id="WP_203968392.1">
    <property type="nucleotide sequence ID" value="NZ_BMNT01000023.1"/>
</dbReference>
<comment type="caution">
    <text evidence="2">The sequence shown here is derived from an EMBL/GenBank/DDBJ whole genome shotgun (WGS) entry which is preliminary data.</text>
</comment>
<gene>
    <name evidence="2" type="ORF">GCM10007964_42880</name>
</gene>
<accession>A0A917R9F5</accession>
<dbReference type="Gene3D" id="2.60.40.290">
    <property type="match status" value="1"/>
</dbReference>
<protein>
    <recommendedName>
        <fullName evidence="4">CBM2 domain-containing protein</fullName>
    </recommendedName>
</protein>
<name>A0A917R9F5_9ACTN</name>
<feature type="region of interest" description="Disordered" evidence="1">
    <location>
        <begin position="125"/>
        <end position="258"/>
    </location>
</feature>
<feature type="compositionally biased region" description="Low complexity" evidence="1">
    <location>
        <begin position="206"/>
        <end position="218"/>
    </location>
</feature>
<organism evidence="2 3">
    <name type="scientific">Sphaerisporangium melleum</name>
    <dbReference type="NCBI Taxonomy" id="321316"/>
    <lineage>
        <taxon>Bacteria</taxon>
        <taxon>Bacillati</taxon>
        <taxon>Actinomycetota</taxon>
        <taxon>Actinomycetes</taxon>
        <taxon>Streptosporangiales</taxon>
        <taxon>Streptosporangiaceae</taxon>
        <taxon>Sphaerisporangium</taxon>
    </lineage>
</organism>
<dbReference type="AlphaFoldDB" id="A0A917R9F5"/>
<dbReference type="Proteomes" id="UP000645217">
    <property type="component" value="Unassembled WGS sequence"/>
</dbReference>
<dbReference type="EMBL" id="BMNT01000023">
    <property type="protein sequence ID" value="GGK96020.1"/>
    <property type="molecule type" value="Genomic_DNA"/>
</dbReference>
<proteinExistence type="predicted"/>
<evidence type="ECO:0000313" key="3">
    <source>
        <dbReference type="Proteomes" id="UP000645217"/>
    </source>
</evidence>